<feature type="signal peptide" evidence="2">
    <location>
        <begin position="1"/>
        <end position="19"/>
    </location>
</feature>
<dbReference type="EMBL" id="LFZN01000045">
    <property type="protein sequence ID" value="KXT02152.1"/>
    <property type="molecule type" value="Genomic_DNA"/>
</dbReference>
<reference evidence="3 4" key="1">
    <citation type="submission" date="2015-07" db="EMBL/GenBank/DDBJ databases">
        <title>Comparative genomics of the Sigatoka disease complex on banana suggests a link between parallel evolutionary changes in Pseudocercospora fijiensis and Pseudocercospora eumusae and increased virulence on the banana host.</title>
        <authorList>
            <person name="Chang T.-C."/>
            <person name="Salvucci A."/>
            <person name="Crous P.W."/>
            <person name="Stergiopoulos I."/>
        </authorList>
    </citation>
    <scope>NUCLEOTIDE SEQUENCE [LARGE SCALE GENOMIC DNA]</scope>
    <source>
        <strain evidence="3 4">CBS 114824</strain>
    </source>
</reference>
<dbReference type="OrthoDB" id="3648828at2759"/>
<evidence type="ECO:0000313" key="4">
    <source>
        <dbReference type="Proteomes" id="UP000070133"/>
    </source>
</evidence>
<dbReference type="Proteomes" id="UP000070133">
    <property type="component" value="Unassembled WGS sequence"/>
</dbReference>
<accession>A0A139HID4</accession>
<evidence type="ECO:0000256" key="1">
    <source>
        <dbReference type="SAM" id="MobiDB-lite"/>
    </source>
</evidence>
<protein>
    <recommendedName>
        <fullName evidence="5">Extracellular membrane protein CFEM domain-containing protein</fullName>
    </recommendedName>
</protein>
<keyword evidence="2" id="KW-0732">Signal</keyword>
<feature type="chain" id="PRO_5007806739" description="Extracellular membrane protein CFEM domain-containing protein" evidence="2">
    <location>
        <begin position="20"/>
        <end position="411"/>
    </location>
</feature>
<organism evidence="3 4">
    <name type="scientific">Pseudocercospora eumusae</name>
    <dbReference type="NCBI Taxonomy" id="321146"/>
    <lineage>
        <taxon>Eukaryota</taxon>
        <taxon>Fungi</taxon>
        <taxon>Dikarya</taxon>
        <taxon>Ascomycota</taxon>
        <taxon>Pezizomycotina</taxon>
        <taxon>Dothideomycetes</taxon>
        <taxon>Dothideomycetidae</taxon>
        <taxon>Mycosphaerellales</taxon>
        <taxon>Mycosphaerellaceae</taxon>
        <taxon>Pseudocercospora</taxon>
    </lineage>
</organism>
<evidence type="ECO:0008006" key="5">
    <source>
        <dbReference type="Google" id="ProtNLM"/>
    </source>
</evidence>
<feature type="region of interest" description="Disordered" evidence="1">
    <location>
        <begin position="360"/>
        <end position="383"/>
    </location>
</feature>
<sequence length="411" mass="43731">MRVITIATAALSLTTAVFAEFKGDKRACALCLTEAGGLSGCEAKAHGIPSMTCLCNYPGYSVYKGCNYFCAGPEGWPEKAPGNACKNWTTNAMTEMFTTTSTTTDDKKVVDRAAFATEVSNPTSLPGSWRNKWIFPHWWGGARHGGHRIGKGGYMGMCGVDGVSCAHVTHQHPPDTGPARSVSASRGVHRTDMLTTPSQQGGHALPNTAAELGSQHLAVTTQSHPTIEVALSGHQAAAHSAPTITTTIHESDAYSMGLITHVSISTTGPNLYSTLTASPNGTIEARSKVKQGPYQFCGVPGGACPNNKEANILRTYSFLFPNNPRLTLLATPHPVPTILSKRHEDHNDTAARWPNTTYTEFNSTSRPGGQPPTGAAAESKGRKMDSNQEKVWLIAVLTAGIVAFAQIKRTL</sequence>
<name>A0A139HID4_9PEZI</name>
<dbReference type="AlphaFoldDB" id="A0A139HID4"/>
<evidence type="ECO:0000313" key="3">
    <source>
        <dbReference type="EMBL" id="KXT02152.1"/>
    </source>
</evidence>
<gene>
    <name evidence="3" type="ORF">AC578_5973</name>
</gene>
<keyword evidence="4" id="KW-1185">Reference proteome</keyword>
<proteinExistence type="predicted"/>
<evidence type="ECO:0000256" key="2">
    <source>
        <dbReference type="SAM" id="SignalP"/>
    </source>
</evidence>
<comment type="caution">
    <text evidence="3">The sequence shown here is derived from an EMBL/GenBank/DDBJ whole genome shotgun (WGS) entry which is preliminary data.</text>
</comment>